<evidence type="ECO:0000256" key="4">
    <source>
        <dbReference type="SAM" id="Coils"/>
    </source>
</evidence>
<organism evidence="8 9">
    <name type="scientific">Plebeiibacterium marinum</name>
    <dbReference type="NCBI Taxonomy" id="2992111"/>
    <lineage>
        <taxon>Bacteria</taxon>
        <taxon>Pseudomonadati</taxon>
        <taxon>Bacteroidota</taxon>
        <taxon>Bacteroidia</taxon>
        <taxon>Marinilabiliales</taxon>
        <taxon>Marinilabiliaceae</taxon>
        <taxon>Plebeiibacterium</taxon>
    </lineage>
</organism>
<keyword evidence="1" id="KW-0145">Chemotaxis</keyword>
<sequence>MKRIKDISIGIRLNLALGFAMTGILIGISVYVLNEEKAEITNLTDVRMYEQVSDVSRVIQNEIVLNQKQVNTGIEYVDAYFKSLGELSIQEEKVTLDAVNQETNQKTTIKVSTWLINNEILQQSNAIIDDITNKVEGTVTIFQKIPNGYLRIATNATNKEGEKVISSYIPGNSPIAQAISAGNSYHGRALVVDTWYLTGYKPIQKKGKVLGMISYGMPENDMEGLREIFYSKKYFESGYPFLVDSKGNFIIHPTSEGMNIANHEAFKQIKSNNLQEGKTTYLWEGIKKHQYFKYIEVIDSYVAVSINNNELLSLTNRTRNSIIIALIIGILIFATINTTFSRTLSKNLNEGVKFAEAIASGDLTVKINIDQKDEVGRLAKALNSMIGKVRSVIENVSTSSDYIAAASQQTSTASEQLSTGASEQASSIEEVSSTMEEIASNINQNTQNAQTTEKMSVNTLDGIKVVAKRAGMAAESNQIIADRVKIINDIAFQTNILALNAAVEAARAGEHGRGFAVVAAEVRKLADRSKVAAEEIVALTQESLDLANGAGEVMAKSLPEITKTTQLIQEISAASMEQNTGADQVNSAIQELSSITQQNASSSEELASNAEELASQAEQLKQVISFFKLKDTFENKSVILKTNSNTATKTTEPRAVMSTKIKGSQQIKFEHTKDDGFTSF</sequence>
<keyword evidence="5" id="KW-1133">Transmembrane helix</keyword>
<evidence type="ECO:0000256" key="2">
    <source>
        <dbReference type="ARBA" id="ARBA00029447"/>
    </source>
</evidence>
<dbReference type="PANTHER" id="PTHR43531:SF11">
    <property type="entry name" value="METHYL-ACCEPTING CHEMOTAXIS PROTEIN 3"/>
    <property type="match status" value="1"/>
</dbReference>
<reference evidence="8" key="1">
    <citation type="submission" date="2022-10" db="EMBL/GenBank/DDBJ databases">
        <authorList>
            <person name="Yu W.X."/>
        </authorList>
    </citation>
    <scope>NUCLEOTIDE SEQUENCE</scope>
    <source>
        <strain evidence="8">D04</strain>
    </source>
</reference>
<dbReference type="GO" id="GO:0006935">
    <property type="term" value="P:chemotaxis"/>
    <property type="evidence" value="ECO:0007669"/>
    <property type="project" value="UniProtKB-KW"/>
</dbReference>
<dbReference type="EMBL" id="JAPDPI010000043">
    <property type="protein sequence ID" value="MCW3807319.1"/>
    <property type="molecule type" value="Genomic_DNA"/>
</dbReference>
<dbReference type="RefSeq" id="WP_301201610.1">
    <property type="nucleotide sequence ID" value="NZ_JAPDPI010000043.1"/>
</dbReference>
<dbReference type="PROSITE" id="PS50111">
    <property type="entry name" value="CHEMOTAXIS_TRANSDUC_2"/>
    <property type="match status" value="1"/>
</dbReference>
<dbReference type="Pfam" id="PF00015">
    <property type="entry name" value="MCPsignal"/>
    <property type="match status" value="1"/>
</dbReference>
<evidence type="ECO:0000256" key="3">
    <source>
        <dbReference type="PROSITE-ProRule" id="PRU00284"/>
    </source>
</evidence>
<dbReference type="InterPro" id="IPR004090">
    <property type="entry name" value="Chemotax_Me-accpt_rcpt"/>
</dbReference>
<keyword evidence="3" id="KW-0807">Transducer</keyword>
<dbReference type="Proteomes" id="UP001207408">
    <property type="component" value="Unassembled WGS sequence"/>
</dbReference>
<keyword evidence="5" id="KW-0812">Transmembrane</keyword>
<evidence type="ECO:0000313" key="8">
    <source>
        <dbReference type="EMBL" id="MCW3807319.1"/>
    </source>
</evidence>
<dbReference type="PROSITE" id="PS50885">
    <property type="entry name" value="HAMP"/>
    <property type="match status" value="1"/>
</dbReference>
<name>A0AAE3MGH1_9BACT</name>
<dbReference type="GO" id="GO:0004888">
    <property type="term" value="F:transmembrane signaling receptor activity"/>
    <property type="evidence" value="ECO:0007669"/>
    <property type="project" value="InterPro"/>
</dbReference>
<dbReference type="CDD" id="cd06225">
    <property type="entry name" value="HAMP"/>
    <property type="match status" value="1"/>
</dbReference>
<feature type="domain" description="HAMP" evidence="7">
    <location>
        <begin position="342"/>
        <end position="394"/>
    </location>
</feature>
<protein>
    <submittedName>
        <fullName evidence="8">Cache 3/Cache 2 fusion domain-containing protein</fullName>
    </submittedName>
</protein>
<dbReference type="Pfam" id="PF00672">
    <property type="entry name" value="HAMP"/>
    <property type="match status" value="1"/>
</dbReference>
<feature type="transmembrane region" description="Helical" evidence="5">
    <location>
        <begin position="322"/>
        <end position="340"/>
    </location>
</feature>
<evidence type="ECO:0000259" key="7">
    <source>
        <dbReference type="PROSITE" id="PS50885"/>
    </source>
</evidence>
<dbReference type="InterPro" id="IPR051310">
    <property type="entry name" value="MCP_chemotaxis"/>
</dbReference>
<comment type="caution">
    <text evidence="8">The sequence shown here is derived from an EMBL/GenBank/DDBJ whole genome shotgun (WGS) entry which is preliminary data.</text>
</comment>
<gene>
    <name evidence="8" type="ORF">OM074_16905</name>
</gene>
<evidence type="ECO:0000256" key="5">
    <source>
        <dbReference type="SAM" id="Phobius"/>
    </source>
</evidence>
<keyword evidence="9" id="KW-1185">Reference proteome</keyword>
<dbReference type="InterPro" id="IPR029151">
    <property type="entry name" value="Sensor-like_sf"/>
</dbReference>
<evidence type="ECO:0000256" key="1">
    <source>
        <dbReference type="ARBA" id="ARBA00022500"/>
    </source>
</evidence>
<accession>A0AAE3MGH1</accession>
<dbReference type="PRINTS" id="PR00260">
    <property type="entry name" value="CHEMTRNSDUCR"/>
</dbReference>
<feature type="transmembrane region" description="Helical" evidence="5">
    <location>
        <begin position="12"/>
        <end position="33"/>
    </location>
</feature>
<proteinExistence type="inferred from homology"/>
<dbReference type="CDD" id="cd12912">
    <property type="entry name" value="PDC2_MCP_like"/>
    <property type="match status" value="1"/>
</dbReference>
<evidence type="ECO:0000259" key="6">
    <source>
        <dbReference type="PROSITE" id="PS50111"/>
    </source>
</evidence>
<dbReference type="SUPFAM" id="SSF103190">
    <property type="entry name" value="Sensory domain-like"/>
    <property type="match status" value="1"/>
</dbReference>
<dbReference type="Pfam" id="PF17201">
    <property type="entry name" value="Cache_3-Cache_2"/>
    <property type="match status" value="1"/>
</dbReference>
<feature type="domain" description="Methyl-accepting transducer" evidence="6">
    <location>
        <begin position="399"/>
        <end position="614"/>
    </location>
</feature>
<dbReference type="AlphaFoldDB" id="A0AAE3MGH1"/>
<keyword evidence="4" id="KW-0175">Coiled coil</keyword>
<dbReference type="GO" id="GO:0007165">
    <property type="term" value="P:signal transduction"/>
    <property type="evidence" value="ECO:0007669"/>
    <property type="project" value="UniProtKB-KW"/>
</dbReference>
<dbReference type="SUPFAM" id="SSF58104">
    <property type="entry name" value="Methyl-accepting chemotaxis protein (MCP) signaling domain"/>
    <property type="match status" value="1"/>
</dbReference>
<dbReference type="SMART" id="SM00304">
    <property type="entry name" value="HAMP"/>
    <property type="match status" value="1"/>
</dbReference>
<keyword evidence="5" id="KW-0472">Membrane</keyword>
<comment type="similarity">
    <text evidence="2">Belongs to the methyl-accepting chemotaxis (MCP) protein family.</text>
</comment>
<evidence type="ECO:0000313" key="9">
    <source>
        <dbReference type="Proteomes" id="UP001207408"/>
    </source>
</evidence>
<dbReference type="Gene3D" id="3.30.450.20">
    <property type="entry name" value="PAS domain"/>
    <property type="match status" value="1"/>
</dbReference>
<dbReference type="Gene3D" id="1.10.287.950">
    <property type="entry name" value="Methyl-accepting chemotaxis protein"/>
    <property type="match status" value="1"/>
</dbReference>
<dbReference type="InterPro" id="IPR004089">
    <property type="entry name" value="MCPsignal_dom"/>
</dbReference>
<dbReference type="GO" id="GO:0005886">
    <property type="term" value="C:plasma membrane"/>
    <property type="evidence" value="ECO:0007669"/>
    <property type="project" value="TreeGrafter"/>
</dbReference>
<dbReference type="InterPro" id="IPR003660">
    <property type="entry name" value="HAMP_dom"/>
</dbReference>
<feature type="coiled-coil region" evidence="4">
    <location>
        <begin position="600"/>
        <end position="630"/>
    </location>
</feature>
<dbReference type="PANTHER" id="PTHR43531">
    <property type="entry name" value="PROTEIN ICFG"/>
    <property type="match status" value="1"/>
</dbReference>
<dbReference type="SMART" id="SM00283">
    <property type="entry name" value="MA"/>
    <property type="match status" value="1"/>
</dbReference>
<dbReference type="InterPro" id="IPR033462">
    <property type="entry name" value="Cache_3-Cache_2"/>
</dbReference>